<dbReference type="AlphaFoldDB" id="A0AAV1XDV3"/>
<keyword evidence="3" id="KW-1185">Reference proteome</keyword>
<comment type="caution">
    <text evidence="2">The sequence shown here is derived from an EMBL/GenBank/DDBJ whole genome shotgun (WGS) entry which is preliminary data.</text>
</comment>
<evidence type="ECO:0000313" key="3">
    <source>
        <dbReference type="Proteomes" id="UP001497480"/>
    </source>
</evidence>
<reference evidence="2 3" key="1">
    <citation type="submission" date="2024-03" db="EMBL/GenBank/DDBJ databases">
        <authorList>
            <person name="Martinez-Hernandez J."/>
        </authorList>
    </citation>
    <scope>NUCLEOTIDE SEQUENCE [LARGE SCALE GENOMIC DNA]</scope>
</reference>
<evidence type="ECO:0000313" key="2">
    <source>
        <dbReference type="EMBL" id="CAL0319365.1"/>
    </source>
</evidence>
<gene>
    <name evidence="2" type="ORF">LLUT_LOCUS20425</name>
</gene>
<sequence>MPVGHVEQGVSDFIQLPGRQERASNIQLQQVAPASSNRPTIWKNWKGKNVWGEEYVPPRRGRPRKRFEVGESSKCPKQQKIEKESSGTENVGPTPTQEANNASENVRNEVQNANPTSPSPSAPIQRDIIANGLYGLRFERNGVPSDPHLRIFKGLPEN</sequence>
<protein>
    <submittedName>
        <fullName evidence="2">Uncharacterized protein</fullName>
    </submittedName>
</protein>
<dbReference type="EMBL" id="CAXHTB010000014">
    <property type="protein sequence ID" value="CAL0319365.1"/>
    <property type="molecule type" value="Genomic_DNA"/>
</dbReference>
<evidence type="ECO:0000256" key="1">
    <source>
        <dbReference type="SAM" id="MobiDB-lite"/>
    </source>
</evidence>
<name>A0AAV1XDV3_LUPLU</name>
<proteinExistence type="predicted"/>
<dbReference type="Proteomes" id="UP001497480">
    <property type="component" value="Unassembled WGS sequence"/>
</dbReference>
<feature type="region of interest" description="Disordered" evidence="1">
    <location>
        <begin position="55"/>
        <end position="126"/>
    </location>
</feature>
<feature type="compositionally biased region" description="Polar residues" evidence="1">
    <location>
        <begin position="87"/>
        <end position="111"/>
    </location>
</feature>
<organism evidence="2 3">
    <name type="scientific">Lupinus luteus</name>
    <name type="common">European yellow lupine</name>
    <dbReference type="NCBI Taxonomy" id="3873"/>
    <lineage>
        <taxon>Eukaryota</taxon>
        <taxon>Viridiplantae</taxon>
        <taxon>Streptophyta</taxon>
        <taxon>Embryophyta</taxon>
        <taxon>Tracheophyta</taxon>
        <taxon>Spermatophyta</taxon>
        <taxon>Magnoliopsida</taxon>
        <taxon>eudicotyledons</taxon>
        <taxon>Gunneridae</taxon>
        <taxon>Pentapetalae</taxon>
        <taxon>rosids</taxon>
        <taxon>fabids</taxon>
        <taxon>Fabales</taxon>
        <taxon>Fabaceae</taxon>
        <taxon>Papilionoideae</taxon>
        <taxon>50 kb inversion clade</taxon>
        <taxon>genistoids sensu lato</taxon>
        <taxon>core genistoids</taxon>
        <taxon>Genisteae</taxon>
        <taxon>Lupinus</taxon>
    </lineage>
</organism>
<accession>A0AAV1XDV3</accession>